<reference evidence="2" key="1">
    <citation type="submission" date="2022-08" db="EMBL/GenBank/DDBJ databases">
        <title>A Global Phylogenomic Analysis of the Shiitake Genus Lentinula.</title>
        <authorList>
            <consortium name="DOE Joint Genome Institute"/>
            <person name="Sierra-Patev S."/>
            <person name="Min B."/>
            <person name="Naranjo-Ortiz M."/>
            <person name="Looney B."/>
            <person name="Konkel Z."/>
            <person name="Slot J.C."/>
            <person name="Sakamoto Y."/>
            <person name="Steenwyk J.L."/>
            <person name="Rokas A."/>
            <person name="Carro J."/>
            <person name="Camarero S."/>
            <person name="Ferreira P."/>
            <person name="Molpeceres G."/>
            <person name="Ruiz-Duenas F.J."/>
            <person name="Serrano A."/>
            <person name="Henrissat B."/>
            <person name="Drula E."/>
            <person name="Hughes K.W."/>
            <person name="Mata J.L."/>
            <person name="Ishikawa N.K."/>
            <person name="Vargas-Isla R."/>
            <person name="Ushijima S."/>
            <person name="Smith C.A."/>
            <person name="Ahrendt S."/>
            <person name="Andreopoulos W."/>
            <person name="He G."/>
            <person name="Labutti K."/>
            <person name="Lipzen A."/>
            <person name="Ng V."/>
            <person name="Riley R."/>
            <person name="Sandor L."/>
            <person name="Barry K."/>
            <person name="Martinez A.T."/>
            <person name="Xiao Y."/>
            <person name="Gibbons J.G."/>
            <person name="Terashima K."/>
            <person name="Grigoriev I.V."/>
            <person name="Hibbett D.S."/>
        </authorList>
    </citation>
    <scope>NUCLEOTIDE SEQUENCE</scope>
    <source>
        <strain evidence="2">JLM2183</strain>
    </source>
</reference>
<sequence>MPFDDFTRTQPFSFSSPPASNPDKVVWQMPPPSNPALQTLIDNAKRDVRRTNTSSSKSNWKLLPSVVAPEYVAPSSRASIRPNEKRLNSVTSSEINPAIAQLVDPVLLRGVAEIASQKAQERSRTLGLVMKRKKGAHQSTKTETSTAGKSRTSRTVNGGMIGKAQSDSKRKGKRKRKESSDAALFQRPSLGNSSAFRRPVFDDGSSTTASFSTSSLSPQVSDDAMSVDVADTSVDTSMNSSLVSSFVSTSKHPPKTYSHMLPPPPPTTLSNVFTKETTTDIKLHPLLLNDRKPPSDSRKRQDSQKLDTRTVNKSLSKTAQVPISTVIPPMSSSNPRPSANLPALGMRRVNSLPAKNASGLLNNLGLVKDLPTKQRPFKTPFLPTTQQSSTSQGQAAIAISIQPLRMEMPPNDEMVSDEAETSYEHESFDMDALEEILRQYD</sequence>
<feature type="compositionally biased region" description="Low complexity" evidence="1">
    <location>
        <begin position="205"/>
        <end position="222"/>
    </location>
</feature>
<accession>A0A9W9AQA1</accession>
<feature type="compositionally biased region" description="Basic and acidic residues" evidence="1">
    <location>
        <begin position="280"/>
        <end position="310"/>
    </location>
</feature>
<keyword evidence="3" id="KW-1185">Reference proteome</keyword>
<dbReference type="OrthoDB" id="2803831at2759"/>
<comment type="caution">
    <text evidence="2">The sequence shown here is derived from an EMBL/GenBank/DDBJ whole genome shotgun (WGS) entry which is preliminary data.</text>
</comment>
<feature type="compositionally biased region" description="Polar residues" evidence="1">
    <location>
        <begin position="137"/>
        <end position="156"/>
    </location>
</feature>
<feature type="region of interest" description="Disordered" evidence="1">
    <location>
        <begin position="280"/>
        <end position="319"/>
    </location>
</feature>
<evidence type="ECO:0000256" key="1">
    <source>
        <dbReference type="SAM" id="MobiDB-lite"/>
    </source>
</evidence>
<protein>
    <submittedName>
        <fullName evidence="2">Uncharacterized protein</fullName>
    </submittedName>
</protein>
<evidence type="ECO:0000313" key="2">
    <source>
        <dbReference type="EMBL" id="KAJ4488169.1"/>
    </source>
</evidence>
<organism evidence="2 3">
    <name type="scientific">Lentinula aciculospora</name>
    <dbReference type="NCBI Taxonomy" id="153920"/>
    <lineage>
        <taxon>Eukaryota</taxon>
        <taxon>Fungi</taxon>
        <taxon>Dikarya</taxon>
        <taxon>Basidiomycota</taxon>
        <taxon>Agaricomycotina</taxon>
        <taxon>Agaricomycetes</taxon>
        <taxon>Agaricomycetidae</taxon>
        <taxon>Agaricales</taxon>
        <taxon>Marasmiineae</taxon>
        <taxon>Omphalotaceae</taxon>
        <taxon>Lentinula</taxon>
    </lineage>
</organism>
<feature type="region of interest" description="Disordered" evidence="1">
    <location>
        <begin position="131"/>
        <end position="222"/>
    </location>
</feature>
<evidence type="ECO:0000313" key="3">
    <source>
        <dbReference type="Proteomes" id="UP001150266"/>
    </source>
</evidence>
<gene>
    <name evidence="2" type="ORF">J3R30DRAFT_3433477</name>
</gene>
<name>A0A9W9AQA1_9AGAR</name>
<dbReference type="EMBL" id="JAOTPV010000002">
    <property type="protein sequence ID" value="KAJ4488169.1"/>
    <property type="molecule type" value="Genomic_DNA"/>
</dbReference>
<dbReference type="Proteomes" id="UP001150266">
    <property type="component" value="Unassembled WGS sequence"/>
</dbReference>
<feature type="compositionally biased region" description="Low complexity" evidence="1">
    <location>
        <begin position="11"/>
        <end position="22"/>
    </location>
</feature>
<dbReference type="AlphaFoldDB" id="A0A9W9AQA1"/>
<proteinExistence type="predicted"/>
<feature type="region of interest" description="Disordered" evidence="1">
    <location>
        <begin position="1"/>
        <end position="25"/>
    </location>
</feature>
<feature type="region of interest" description="Disordered" evidence="1">
    <location>
        <begin position="406"/>
        <end position="426"/>
    </location>
</feature>